<dbReference type="CDD" id="cd00893">
    <property type="entry name" value="PI4Kc_III"/>
    <property type="match status" value="1"/>
</dbReference>
<organism evidence="6 7">
    <name type="scientific">Paramecium tetraurelia</name>
    <dbReference type="NCBI Taxonomy" id="5888"/>
    <lineage>
        <taxon>Eukaryota</taxon>
        <taxon>Sar</taxon>
        <taxon>Alveolata</taxon>
        <taxon>Ciliophora</taxon>
        <taxon>Intramacronucleata</taxon>
        <taxon>Oligohymenophorea</taxon>
        <taxon>Peniculida</taxon>
        <taxon>Parameciidae</taxon>
        <taxon>Paramecium</taxon>
    </lineage>
</organism>
<dbReference type="InParanoid" id="A0CXG8"/>
<dbReference type="OrthoDB" id="10264149at2759"/>
<dbReference type="SUPFAM" id="SSF56112">
    <property type="entry name" value="Protein kinase-like (PK-like)"/>
    <property type="match status" value="1"/>
</dbReference>
<evidence type="ECO:0000259" key="5">
    <source>
        <dbReference type="PROSITE" id="PS50290"/>
    </source>
</evidence>
<dbReference type="InterPro" id="IPR000403">
    <property type="entry name" value="PI3/4_kinase_cat_dom"/>
</dbReference>
<dbReference type="EC" id="2.7.1.67" evidence="2"/>
<dbReference type="Gene3D" id="3.30.1010.10">
    <property type="entry name" value="Phosphatidylinositol 3-kinase Catalytic Subunit, Chain A, domain 4"/>
    <property type="match status" value="1"/>
</dbReference>
<gene>
    <name evidence="6" type="ORF">GSPATT00011117001</name>
</gene>
<dbReference type="SMART" id="SM00146">
    <property type="entry name" value="PI3Kc"/>
    <property type="match status" value="1"/>
</dbReference>
<dbReference type="OMA" id="HKISVQQ"/>
<evidence type="ECO:0000256" key="4">
    <source>
        <dbReference type="ARBA" id="ARBA00022777"/>
    </source>
</evidence>
<evidence type="ECO:0000313" key="7">
    <source>
        <dbReference type="Proteomes" id="UP000000600"/>
    </source>
</evidence>
<dbReference type="Proteomes" id="UP000000600">
    <property type="component" value="Unassembled WGS sequence"/>
</dbReference>
<dbReference type="eggNOG" id="KOG0903">
    <property type="taxonomic scope" value="Eukaryota"/>
</dbReference>
<dbReference type="GO" id="GO:0046854">
    <property type="term" value="P:phosphatidylinositol phosphate biosynthetic process"/>
    <property type="evidence" value="ECO:0000318"/>
    <property type="project" value="GO_Central"/>
</dbReference>
<evidence type="ECO:0000256" key="2">
    <source>
        <dbReference type="ARBA" id="ARBA00012169"/>
    </source>
</evidence>
<dbReference type="Pfam" id="PF00454">
    <property type="entry name" value="PI3_PI4_kinase"/>
    <property type="match status" value="1"/>
</dbReference>
<dbReference type="PROSITE" id="PS50290">
    <property type="entry name" value="PI3_4_KINASE_3"/>
    <property type="match status" value="1"/>
</dbReference>
<dbReference type="FunFam" id="1.10.1070.11:FF:000016">
    <property type="entry name" value="PIK1p Phosphatidylinositol 4-kinase"/>
    <property type="match status" value="1"/>
</dbReference>
<evidence type="ECO:0000256" key="1">
    <source>
        <dbReference type="ARBA" id="ARBA00001686"/>
    </source>
</evidence>
<keyword evidence="3" id="KW-0808">Transferase</keyword>
<dbReference type="InterPro" id="IPR015433">
    <property type="entry name" value="PI3/4_kinase"/>
</dbReference>
<reference evidence="6 7" key="1">
    <citation type="journal article" date="2006" name="Nature">
        <title>Global trends of whole-genome duplications revealed by the ciliate Paramecium tetraurelia.</title>
        <authorList>
            <consortium name="Genoscope"/>
            <person name="Aury J.-M."/>
            <person name="Jaillon O."/>
            <person name="Duret L."/>
            <person name="Noel B."/>
            <person name="Jubin C."/>
            <person name="Porcel B.M."/>
            <person name="Segurens B."/>
            <person name="Daubin V."/>
            <person name="Anthouard V."/>
            <person name="Aiach N."/>
            <person name="Arnaiz O."/>
            <person name="Billaut A."/>
            <person name="Beisson J."/>
            <person name="Blanc I."/>
            <person name="Bouhouche K."/>
            <person name="Camara F."/>
            <person name="Duharcourt S."/>
            <person name="Guigo R."/>
            <person name="Gogendeau D."/>
            <person name="Katinka M."/>
            <person name="Keller A.-M."/>
            <person name="Kissmehl R."/>
            <person name="Klotz C."/>
            <person name="Koll F."/>
            <person name="Le Moue A."/>
            <person name="Lepere C."/>
            <person name="Malinsky S."/>
            <person name="Nowacki M."/>
            <person name="Nowak J.K."/>
            <person name="Plattner H."/>
            <person name="Poulain J."/>
            <person name="Ruiz F."/>
            <person name="Serrano V."/>
            <person name="Zagulski M."/>
            <person name="Dessen P."/>
            <person name="Betermier M."/>
            <person name="Weissenbach J."/>
            <person name="Scarpelli C."/>
            <person name="Schachter V."/>
            <person name="Sperling L."/>
            <person name="Meyer E."/>
            <person name="Cohen J."/>
            <person name="Wincker P."/>
        </authorList>
    </citation>
    <scope>NUCLEOTIDE SEQUENCE [LARGE SCALE GENOMIC DNA]</scope>
    <source>
        <strain evidence="6 7">Stock d4-2</strain>
    </source>
</reference>
<dbReference type="AlphaFoldDB" id="A0CXG8"/>
<dbReference type="GO" id="GO:0004430">
    <property type="term" value="F:1-phosphatidylinositol 4-kinase activity"/>
    <property type="evidence" value="ECO:0000318"/>
    <property type="project" value="GO_Central"/>
</dbReference>
<dbReference type="KEGG" id="ptm:GSPATT00011117001"/>
<dbReference type="InterPro" id="IPR036940">
    <property type="entry name" value="PI3/4_kinase_cat_sf"/>
</dbReference>
<keyword evidence="7" id="KW-1185">Reference proteome</keyword>
<dbReference type="STRING" id="5888.A0CXG8"/>
<dbReference type="PANTHER" id="PTHR10048">
    <property type="entry name" value="PHOSPHATIDYLINOSITOL KINASE"/>
    <property type="match status" value="1"/>
</dbReference>
<dbReference type="GO" id="GO:0048015">
    <property type="term" value="P:phosphatidylinositol-mediated signaling"/>
    <property type="evidence" value="ECO:0000318"/>
    <property type="project" value="GO_Central"/>
</dbReference>
<dbReference type="Gene3D" id="1.10.1070.11">
    <property type="entry name" value="Phosphatidylinositol 3-/4-kinase, catalytic domain"/>
    <property type="match status" value="1"/>
</dbReference>
<dbReference type="HOGENOM" id="CLU_378782_0_0_1"/>
<accession>A0CXG8</accession>
<name>A0CXG8_PARTE</name>
<dbReference type="InterPro" id="IPR018936">
    <property type="entry name" value="PI3/4_kinase_CS"/>
</dbReference>
<dbReference type="PANTHER" id="PTHR10048:SF22">
    <property type="entry name" value="PHOSPHATIDYLINOSITOL 4-KINASE BETA"/>
    <property type="match status" value="1"/>
</dbReference>
<proteinExistence type="predicted"/>
<dbReference type="EMBL" id="CT868208">
    <property type="protein sequence ID" value="CAK75485.1"/>
    <property type="molecule type" value="Genomic_DNA"/>
</dbReference>
<dbReference type="InterPro" id="IPR011009">
    <property type="entry name" value="Kinase-like_dom_sf"/>
</dbReference>
<dbReference type="GO" id="GO:0016020">
    <property type="term" value="C:membrane"/>
    <property type="evidence" value="ECO:0000318"/>
    <property type="project" value="GO_Central"/>
</dbReference>
<dbReference type="PROSITE" id="PS00916">
    <property type="entry name" value="PI3_4_KINASE_2"/>
    <property type="match status" value="1"/>
</dbReference>
<comment type="catalytic activity">
    <reaction evidence="1">
        <text>a 1,2-diacyl-sn-glycero-3-phospho-(1D-myo-inositol) + ATP = a 1,2-diacyl-sn-glycero-3-phospho-(1D-myo-inositol 4-phosphate) + ADP + H(+)</text>
        <dbReference type="Rhea" id="RHEA:19877"/>
        <dbReference type="ChEBI" id="CHEBI:15378"/>
        <dbReference type="ChEBI" id="CHEBI:30616"/>
        <dbReference type="ChEBI" id="CHEBI:57880"/>
        <dbReference type="ChEBI" id="CHEBI:58178"/>
        <dbReference type="ChEBI" id="CHEBI:456216"/>
        <dbReference type="EC" id="2.7.1.67"/>
    </reaction>
</comment>
<feature type="domain" description="PI3K/PI4K catalytic" evidence="5">
    <location>
        <begin position="429"/>
        <end position="697"/>
    </location>
</feature>
<dbReference type="RefSeq" id="XP_001442882.1">
    <property type="nucleotide sequence ID" value="XM_001442845.1"/>
</dbReference>
<evidence type="ECO:0000256" key="3">
    <source>
        <dbReference type="ARBA" id="ARBA00022679"/>
    </source>
</evidence>
<dbReference type="GO" id="GO:0005737">
    <property type="term" value="C:cytoplasm"/>
    <property type="evidence" value="ECO:0000318"/>
    <property type="project" value="GO_Central"/>
</dbReference>
<sequence>MELQLFKLYNNEFYKIKMNNSKIHEDASYCCFANRRRNSDSFFTNHIIDDEGDILSTKAVLLQLYKGGQDIEVIKKNLEKVRLNPNWLSQKREDLEYYIPQFINYLVFRRNHEELIQFLFDACQNNFYFAHLTYFQLKSLSQIVNKKVINLKGVQDFLIEYTKIMKEQYGDEYLINGKEFISHNPNKEGIQIYGTAGYDQTTPKVNASEINLGQYLSVNVDNQTREKVCGFSSTINFWNDIIRISERLHLAYPQIISLKADLQRINQNLPSSVYIPFVKEQIRNYAVLNIVAPETKVFSTKERSPFYICLEIYRPDVEKDQRNDYKQSEAITLHKSMLQQKMSINGSIFLDQNKCNPNVHKISVQQPLQIIDEDIIDETPTVQFYSPGNDEQAEEKSVYQSFSKENNEDFDGQRKSMPLGQDGQSLFGESAKDQEQRIKDQSLFGNLKSWRLVHLIVKSGDNLKQEQFAMQLLSTIDQIFIIEDLPMRLSIYEVISLGPNYGLIEMVKDAITIDSLKRQLWNRQQTLSQFFDHNFSDRHRTNFMQSLVGYSLACYILQLKDRHNGNILLKRDGHLAHIDFGFFLGNAPGKGIEIENKVPFKLLSEQIEILGGVQSDLFKKFRELFYKGFMALRKHSDRILLLVKMMYCGHKNSMPCFKRGDKSITQLEERFFLYEDDNQKLNVICQNIINSSIDNWRAKWYDKYQYYVQGIFY</sequence>
<protein>
    <recommendedName>
        <fullName evidence="2">1-phosphatidylinositol 4-kinase</fullName>
        <ecNumber evidence="2">2.7.1.67</ecNumber>
    </recommendedName>
</protein>
<evidence type="ECO:0000313" key="6">
    <source>
        <dbReference type="EMBL" id="CAK75485.1"/>
    </source>
</evidence>
<dbReference type="GeneID" id="5028667"/>
<keyword evidence="4" id="KW-0418">Kinase</keyword>